<protein>
    <submittedName>
        <fullName evidence="1">Uncharacterized protein</fullName>
    </submittedName>
</protein>
<evidence type="ECO:0000313" key="1">
    <source>
        <dbReference type="EMBL" id="SVB08643.1"/>
    </source>
</evidence>
<accession>A0A382B5U4</accession>
<name>A0A382B5U4_9ZZZZ</name>
<sequence>TFVMYSYFHRRLIDNEFAHYGGNTRFKPAPLHTDQENFNYFEQFFIDEAYHIFLPTWNYTNTELKYIEKYSNFKYPTSSRKKWVNRDFHHMNKELNFKIARYFYELSCTDS</sequence>
<organism evidence="1">
    <name type="scientific">marine metagenome</name>
    <dbReference type="NCBI Taxonomy" id="408172"/>
    <lineage>
        <taxon>unclassified sequences</taxon>
        <taxon>metagenomes</taxon>
        <taxon>ecological metagenomes</taxon>
    </lineage>
</organism>
<reference evidence="1" key="1">
    <citation type="submission" date="2018-05" db="EMBL/GenBank/DDBJ databases">
        <authorList>
            <person name="Lanie J.A."/>
            <person name="Ng W.-L."/>
            <person name="Kazmierczak K.M."/>
            <person name="Andrzejewski T.M."/>
            <person name="Davidsen T.M."/>
            <person name="Wayne K.J."/>
            <person name="Tettelin H."/>
            <person name="Glass J.I."/>
            <person name="Rusch D."/>
            <person name="Podicherti R."/>
            <person name="Tsui H.-C.T."/>
            <person name="Winkler M.E."/>
        </authorList>
    </citation>
    <scope>NUCLEOTIDE SEQUENCE</scope>
</reference>
<dbReference type="EMBL" id="UINC01028153">
    <property type="protein sequence ID" value="SVB08643.1"/>
    <property type="molecule type" value="Genomic_DNA"/>
</dbReference>
<dbReference type="AlphaFoldDB" id="A0A382B5U4"/>
<proteinExistence type="predicted"/>
<gene>
    <name evidence="1" type="ORF">METZ01_LOCUS161497</name>
</gene>
<feature type="non-terminal residue" evidence="1">
    <location>
        <position position="1"/>
    </location>
</feature>